<name>A0A512NEG9_9HYPH</name>
<comment type="caution">
    <text evidence="1">The sequence shown here is derived from an EMBL/GenBank/DDBJ whole genome shotgun (WGS) entry which is preliminary data.</text>
</comment>
<dbReference type="EMBL" id="BKAJ01000077">
    <property type="protein sequence ID" value="GEP57347.1"/>
    <property type="molecule type" value="Genomic_DNA"/>
</dbReference>
<keyword evidence="2" id="KW-1185">Reference proteome</keyword>
<protein>
    <submittedName>
        <fullName evidence="1">Uncharacterized protein</fullName>
    </submittedName>
</protein>
<dbReference type="RefSeq" id="WP_170303272.1">
    <property type="nucleotide sequence ID" value="NZ_BKAJ01000077.1"/>
</dbReference>
<proteinExistence type="predicted"/>
<dbReference type="Proteomes" id="UP000321058">
    <property type="component" value="Unassembled WGS sequence"/>
</dbReference>
<evidence type="ECO:0000313" key="2">
    <source>
        <dbReference type="Proteomes" id="UP000321058"/>
    </source>
</evidence>
<dbReference type="AlphaFoldDB" id="A0A512NEG9"/>
<sequence>MAHPQNLTGAEMAALWLQYQTAANAFEAAIRIKDNGTPETMAAFEEAQQAILHAHTVDLTGIAIKLAVLSESADSTDPISDMVHDLAAAGIVTPRVAV</sequence>
<accession>A0A512NEG9</accession>
<reference evidence="1 2" key="1">
    <citation type="submission" date="2019-07" db="EMBL/GenBank/DDBJ databases">
        <title>Whole genome shotgun sequence of Reyranella soli NBRC 108950.</title>
        <authorList>
            <person name="Hosoyama A."/>
            <person name="Uohara A."/>
            <person name="Ohji S."/>
            <person name="Ichikawa N."/>
        </authorList>
    </citation>
    <scope>NUCLEOTIDE SEQUENCE [LARGE SCALE GENOMIC DNA]</scope>
    <source>
        <strain evidence="1 2">NBRC 108950</strain>
    </source>
</reference>
<evidence type="ECO:0000313" key="1">
    <source>
        <dbReference type="EMBL" id="GEP57347.1"/>
    </source>
</evidence>
<organism evidence="1 2">
    <name type="scientific">Reyranella soli</name>
    <dbReference type="NCBI Taxonomy" id="1230389"/>
    <lineage>
        <taxon>Bacteria</taxon>
        <taxon>Pseudomonadati</taxon>
        <taxon>Pseudomonadota</taxon>
        <taxon>Alphaproteobacteria</taxon>
        <taxon>Hyphomicrobiales</taxon>
        <taxon>Reyranellaceae</taxon>
        <taxon>Reyranella</taxon>
    </lineage>
</organism>
<gene>
    <name evidence="1" type="ORF">RSO01_45130</name>
</gene>